<evidence type="ECO:0000256" key="1">
    <source>
        <dbReference type="HAMAP-Rule" id="MF_01054"/>
    </source>
</evidence>
<dbReference type="FunFam" id="3.30.70.260:FF:000032">
    <property type="entry name" value="UPF0237 protein SP_0238"/>
    <property type="match status" value="1"/>
</dbReference>
<reference evidence="3" key="3">
    <citation type="submission" date="2017-02" db="EMBL/GenBank/DDBJ databases">
        <title>Integrative analysis reveals regulation of autotrophic growth of syngas fermenting bacteria at the translational level.</title>
        <authorList>
            <person name="Song Y."/>
            <person name="Shin J."/>
            <person name="Jeong Y."/>
            <person name="Jin S."/>
            <person name="Kim D.R."/>
            <person name="Kim S.C."/>
            <person name="Cho S."/>
            <person name="Cho B.-K."/>
        </authorList>
    </citation>
    <scope>NUCLEOTIDE SEQUENCE</scope>
    <source>
        <strain evidence="3">ATCC 8486</strain>
    </source>
</reference>
<evidence type="ECO:0000313" key="3">
    <source>
        <dbReference type="EMBL" id="ARD67552.1"/>
    </source>
</evidence>
<dbReference type="InterPro" id="IPR022986">
    <property type="entry name" value="UPF0237_ACT"/>
</dbReference>
<gene>
    <name evidence="3" type="ORF">B2M23_19305</name>
    <name evidence="4" type="ORF">PTZ04_06575</name>
</gene>
<dbReference type="AlphaFoldDB" id="A0A0U2WTL1"/>
<reference evidence="5" key="2">
    <citation type="journal article" date="2017" name="Sci. Rep.">
        <title>Determination of the Genome and Primary Transcriptome of Syngas Fermenting Eubacterium limosum ATCC 8486.</title>
        <authorList>
            <person name="Song Y."/>
            <person name="Shin J."/>
            <person name="Jeong Y."/>
            <person name="Jin S."/>
            <person name="Lee J.K."/>
            <person name="Kim D.R."/>
            <person name="Kim S.C."/>
            <person name="Cho S."/>
            <person name="Cho B.K."/>
        </authorList>
    </citation>
    <scope>NUCLEOTIDE SEQUENCE [LARGE SCALE GENOMIC DNA]</scope>
    <source>
        <strain evidence="5">ATCC 8486</strain>
    </source>
</reference>
<dbReference type="KEGG" id="elim:B2M23_19305"/>
<dbReference type="NCBIfam" id="NF001220">
    <property type="entry name" value="PRK00194.1"/>
    <property type="match status" value="1"/>
</dbReference>
<dbReference type="InterPro" id="IPR050990">
    <property type="entry name" value="UPF0237/GcvR_regulator"/>
</dbReference>
<dbReference type="Gene3D" id="3.30.70.260">
    <property type="match status" value="1"/>
</dbReference>
<dbReference type="InterPro" id="IPR002912">
    <property type="entry name" value="ACT_dom"/>
</dbReference>
<dbReference type="PANTHER" id="PTHR34875">
    <property type="entry name" value="UPF0237 PROTEIN MJ1558"/>
    <property type="match status" value="1"/>
</dbReference>
<dbReference type="RefSeq" id="WP_013380838.1">
    <property type="nucleotide sequence ID" value="NZ_CP019962.1"/>
</dbReference>
<dbReference type="Proteomes" id="UP000192391">
    <property type="component" value="Chromosome"/>
</dbReference>
<dbReference type="GeneID" id="68363604"/>
<dbReference type="Pfam" id="PF13740">
    <property type="entry name" value="ACT_6"/>
    <property type="match status" value="1"/>
</dbReference>
<dbReference type="EMBL" id="CP019962">
    <property type="protein sequence ID" value="ARD67552.1"/>
    <property type="molecule type" value="Genomic_DNA"/>
</dbReference>
<reference evidence="4 6" key="4">
    <citation type="submission" date="2023-02" db="EMBL/GenBank/DDBJ databases">
        <title>Comparative genome analysis of Eubacterium limosum species.</title>
        <authorList>
            <person name="Bak J.E."/>
        </authorList>
    </citation>
    <scope>NUCLEOTIDE SEQUENCE [LARGE SCALE GENOMIC DNA]</scope>
    <source>
        <strain evidence="4 6">KGMB01548</strain>
    </source>
</reference>
<protein>
    <recommendedName>
        <fullName evidence="1">UPF0237 protein B2M23_19305</fullName>
    </recommendedName>
</protein>
<dbReference type="SUPFAM" id="SSF55021">
    <property type="entry name" value="ACT-like"/>
    <property type="match status" value="1"/>
</dbReference>
<proteinExistence type="inferred from homology"/>
<dbReference type="CDD" id="cd04872">
    <property type="entry name" value="ACT_1ZPV"/>
    <property type="match status" value="1"/>
</dbReference>
<dbReference type="PROSITE" id="PS51671">
    <property type="entry name" value="ACT"/>
    <property type="match status" value="1"/>
</dbReference>
<dbReference type="InterPro" id="IPR045865">
    <property type="entry name" value="ACT-like_dom_sf"/>
</dbReference>
<dbReference type="EMBL" id="JAQSVD010000003">
    <property type="protein sequence ID" value="MDE1469915.1"/>
    <property type="molecule type" value="Genomic_DNA"/>
</dbReference>
<evidence type="ECO:0000259" key="2">
    <source>
        <dbReference type="PROSITE" id="PS51671"/>
    </source>
</evidence>
<evidence type="ECO:0000313" key="4">
    <source>
        <dbReference type="EMBL" id="MDE1469915.1"/>
    </source>
</evidence>
<dbReference type="HAMAP" id="MF_01054">
    <property type="entry name" value="UPF0237"/>
    <property type="match status" value="1"/>
</dbReference>
<keyword evidence="6" id="KW-1185">Reference proteome</keyword>
<organism evidence="3 5">
    <name type="scientific">Eubacterium limosum</name>
    <dbReference type="NCBI Taxonomy" id="1736"/>
    <lineage>
        <taxon>Bacteria</taxon>
        <taxon>Bacillati</taxon>
        <taxon>Bacillota</taxon>
        <taxon>Clostridia</taxon>
        <taxon>Eubacteriales</taxon>
        <taxon>Eubacteriaceae</taxon>
        <taxon>Eubacterium</taxon>
    </lineage>
</organism>
<evidence type="ECO:0000313" key="5">
    <source>
        <dbReference type="Proteomes" id="UP000192391"/>
    </source>
</evidence>
<reference evidence="3" key="1">
    <citation type="journal article" date="2015" name="Genome Announc.">
        <title>Draft Genome Sequence of Chemolithoautotrophic Acetogenic Butanol-Producing Eubacterium limosum ATCC 8486.</title>
        <authorList>
            <person name="Song Y."/>
            <person name="Cho B.K."/>
        </authorList>
    </citation>
    <scope>NUCLEOTIDE SEQUENCE</scope>
    <source>
        <strain evidence="3">ATCC 8486</strain>
    </source>
</reference>
<sequence length="89" mass="10055">MRAVVTVIGKDRTGIIYNVSKILAESNANIEDISQTVMQDFFTMIMLVDVTKMTCDFAQLKEELEALSKTIGMSIRIQHEDIFNAMHSI</sequence>
<feature type="domain" description="ACT" evidence="2">
    <location>
        <begin position="4"/>
        <end position="78"/>
    </location>
</feature>
<dbReference type="Proteomes" id="UP001215087">
    <property type="component" value="Unassembled WGS sequence"/>
</dbReference>
<accession>A0A0U2WTL1</accession>
<name>A0A0U2WTL1_EUBLI</name>
<dbReference type="PANTHER" id="PTHR34875:SF6">
    <property type="entry name" value="UPF0237 PROTEIN MJ1558"/>
    <property type="match status" value="1"/>
</dbReference>
<evidence type="ECO:0000313" key="6">
    <source>
        <dbReference type="Proteomes" id="UP001215087"/>
    </source>
</evidence>
<comment type="similarity">
    <text evidence="1">Belongs to the UPF0237 family.</text>
</comment>
<dbReference type="OrthoDB" id="9803078at2"/>